<dbReference type="InterPro" id="IPR006303">
    <property type="entry name" value="FliR"/>
</dbReference>
<evidence type="ECO:0000313" key="11">
    <source>
        <dbReference type="EMBL" id="MBD7976707.1"/>
    </source>
</evidence>
<evidence type="ECO:0000256" key="5">
    <source>
        <dbReference type="ARBA" id="ARBA00022692"/>
    </source>
</evidence>
<evidence type="ECO:0000256" key="9">
    <source>
        <dbReference type="NCBIfam" id="TIGR01400"/>
    </source>
</evidence>
<keyword evidence="11" id="KW-0969">Cilium</keyword>
<dbReference type="Proteomes" id="UP000611945">
    <property type="component" value="Unassembled WGS sequence"/>
</dbReference>
<evidence type="ECO:0000256" key="4">
    <source>
        <dbReference type="ARBA" id="ARBA00022475"/>
    </source>
</evidence>
<dbReference type="PANTHER" id="PTHR30065:SF8">
    <property type="entry name" value="FLAGELLAR BIOSYNTHETIC PROTEIN FLIR"/>
    <property type="match status" value="1"/>
</dbReference>
<keyword evidence="7 10" id="KW-0472">Membrane</keyword>
<comment type="subcellular location">
    <subcellularLocation>
        <location evidence="10">Cell membrane</location>
        <topology evidence="10">Multi-pass membrane protein</topology>
    </subcellularLocation>
    <subcellularLocation>
        <location evidence="10">Bacterial flagellum basal body</location>
    </subcellularLocation>
</comment>
<comment type="caution">
    <text evidence="11">The sequence shown here is derived from an EMBL/GenBank/DDBJ whole genome shotgun (WGS) entry which is preliminary data.</text>
</comment>
<comment type="function">
    <text evidence="1 10">Role in flagellar biosynthesis.</text>
</comment>
<dbReference type="RefSeq" id="WP_251835489.1">
    <property type="nucleotide sequence ID" value="NZ_JACSQG010000002.1"/>
</dbReference>
<proteinExistence type="inferred from homology"/>
<feature type="transmembrane region" description="Helical" evidence="10">
    <location>
        <begin position="12"/>
        <end position="34"/>
    </location>
</feature>
<keyword evidence="5 10" id="KW-0812">Transmembrane</keyword>
<keyword evidence="6 10" id="KW-1133">Transmembrane helix</keyword>
<evidence type="ECO:0000256" key="10">
    <source>
        <dbReference type="RuleBase" id="RU362071"/>
    </source>
</evidence>
<comment type="similarity">
    <text evidence="2 10">Belongs to the FliR/MopE/SpaR family.</text>
</comment>
<feature type="transmembrane region" description="Helical" evidence="10">
    <location>
        <begin position="218"/>
        <end position="241"/>
    </location>
</feature>
<keyword evidence="4 10" id="KW-1003">Cell membrane</keyword>
<dbReference type="EMBL" id="JACSQG010000002">
    <property type="protein sequence ID" value="MBD7976707.1"/>
    <property type="molecule type" value="Genomic_DNA"/>
</dbReference>
<evidence type="ECO:0000256" key="1">
    <source>
        <dbReference type="ARBA" id="ARBA00002578"/>
    </source>
</evidence>
<dbReference type="PANTHER" id="PTHR30065">
    <property type="entry name" value="FLAGELLAR BIOSYNTHETIC PROTEIN FLIR"/>
    <property type="match status" value="1"/>
</dbReference>
<dbReference type="InterPro" id="IPR002010">
    <property type="entry name" value="T3SS_IM_R"/>
</dbReference>
<keyword evidence="12" id="KW-1185">Reference proteome</keyword>
<dbReference type="Pfam" id="PF01311">
    <property type="entry name" value="Bac_export_1"/>
    <property type="match status" value="1"/>
</dbReference>
<dbReference type="NCBIfam" id="TIGR01400">
    <property type="entry name" value="fliR"/>
    <property type="match status" value="1"/>
</dbReference>
<name>A0ABR8TLS5_9PSED</name>
<feature type="transmembrane region" description="Helical" evidence="10">
    <location>
        <begin position="130"/>
        <end position="160"/>
    </location>
</feature>
<feature type="transmembrane region" description="Helical" evidence="10">
    <location>
        <begin position="84"/>
        <end position="109"/>
    </location>
</feature>
<feature type="transmembrane region" description="Helical" evidence="10">
    <location>
        <begin position="46"/>
        <end position="64"/>
    </location>
</feature>
<feature type="transmembrane region" description="Helical" evidence="10">
    <location>
        <begin position="180"/>
        <end position="206"/>
    </location>
</feature>
<keyword evidence="11" id="KW-0966">Cell projection</keyword>
<keyword evidence="11" id="KW-0282">Flagellum</keyword>
<evidence type="ECO:0000313" key="12">
    <source>
        <dbReference type="Proteomes" id="UP000611945"/>
    </source>
</evidence>
<accession>A0ABR8TLS5</accession>
<dbReference type="PRINTS" id="PR00953">
    <property type="entry name" value="TYPE3IMRPROT"/>
</dbReference>
<protein>
    <recommendedName>
        <fullName evidence="3 9">Flagellar biosynthetic protein FliR</fullName>
    </recommendedName>
</protein>
<sequence length="266" mass="28909">MNSSQALFHVSQWLLALQVFWWPFCRIAAAMSVAPMFRHKAVSPKIRLLLALVISAAVAGSLPAPPQIDVLSLAGALATVEQILFGMLLGLMLQLVFAVFSIVGAVMSTQMGMAMAQMNDPVNGVSSSPILYQVFYILLGLVFFAIDGHLLLLSIVYQSFLYWPVGSGLHYFGLNALVHALAWVFAAALLISIPVVFSMFLVQFCFGLLNRISPAMNLFSLGFPVTILVGMLCLSLIVPYLPESYLNLSRQVLDNLAILLQRGGDG</sequence>
<evidence type="ECO:0000256" key="3">
    <source>
        <dbReference type="ARBA" id="ARBA00021717"/>
    </source>
</evidence>
<evidence type="ECO:0000256" key="6">
    <source>
        <dbReference type="ARBA" id="ARBA00022989"/>
    </source>
</evidence>
<evidence type="ECO:0000256" key="7">
    <source>
        <dbReference type="ARBA" id="ARBA00023136"/>
    </source>
</evidence>
<gene>
    <name evidence="11" type="primary">fliR</name>
    <name evidence="11" type="ORF">H9642_05830</name>
</gene>
<keyword evidence="8 10" id="KW-0975">Bacterial flagellum</keyword>
<evidence type="ECO:0000256" key="2">
    <source>
        <dbReference type="ARBA" id="ARBA00009772"/>
    </source>
</evidence>
<evidence type="ECO:0000256" key="8">
    <source>
        <dbReference type="ARBA" id="ARBA00023143"/>
    </source>
</evidence>
<reference evidence="11 12" key="1">
    <citation type="submission" date="2020-08" db="EMBL/GenBank/DDBJ databases">
        <title>A Genomic Blueprint of the Chicken Gut Microbiome.</title>
        <authorList>
            <person name="Gilroy R."/>
            <person name="Ravi A."/>
            <person name="Getino M."/>
            <person name="Pursley I."/>
            <person name="Horton D.L."/>
            <person name="Alikhan N.-F."/>
            <person name="Baker D."/>
            <person name="Gharbi K."/>
            <person name="Hall N."/>
            <person name="Watson M."/>
            <person name="Adriaenssens E.M."/>
            <person name="Foster-Nyarko E."/>
            <person name="Jarju S."/>
            <person name="Secka A."/>
            <person name="Antonio M."/>
            <person name="Oren A."/>
            <person name="Chaudhuri R."/>
            <person name="La Ragione R.M."/>
            <person name="Hildebrand F."/>
            <person name="Pallen M.J."/>
        </authorList>
    </citation>
    <scope>NUCLEOTIDE SEQUENCE [LARGE SCALE GENOMIC DNA]</scope>
    <source>
        <strain evidence="11 12">Sa2CUA2</strain>
    </source>
</reference>
<organism evidence="11 12">
    <name type="scientific">Serpens gallinarum</name>
    <dbReference type="NCBI Taxonomy" id="2763075"/>
    <lineage>
        <taxon>Bacteria</taxon>
        <taxon>Pseudomonadati</taxon>
        <taxon>Pseudomonadota</taxon>
        <taxon>Gammaproteobacteria</taxon>
        <taxon>Pseudomonadales</taxon>
        <taxon>Pseudomonadaceae</taxon>
        <taxon>Pseudomonas</taxon>
    </lineage>
</organism>